<dbReference type="InterPro" id="IPR007365">
    <property type="entry name" value="TFR-like_dimer_dom"/>
</dbReference>
<evidence type="ECO:0000256" key="9">
    <source>
        <dbReference type="HAMAP-Rule" id="MF_03149"/>
    </source>
</evidence>
<keyword evidence="9" id="KW-0934">Plastid</keyword>
<evidence type="ECO:0000256" key="2">
    <source>
        <dbReference type="ARBA" id="ARBA00022692"/>
    </source>
</evidence>
<dbReference type="InterPro" id="IPR003837">
    <property type="entry name" value="GatC"/>
</dbReference>
<dbReference type="InterPro" id="IPR003137">
    <property type="entry name" value="PA_domain"/>
</dbReference>
<dbReference type="InterPro" id="IPR036757">
    <property type="entry name" value="TFR-like_dimer_dom_sf"/>
</dbReference>
<comment type="catalytic activity">
    <reaction evidence="9">
        <text>L-glutamyl-tRNA(Gln) + L-glutamine + ATP + H2O = L-glutaminyl-tRNA(Gln) + L-glutamate + ADP + phosphate + H(+)</text>
        <dbReference type="Rhea" id="RHEA:17521"/>
        <dbReference type="Rhea" id="RHEA-COMP:9681"/>
        <dbReference type="Rhea" id="RHEA-COMP:9684"/>
        <dbReference type="ChEBI" id="CHEBI:15377"/>
        <dbReference type="ChEBI" id="CHEBI:15378"/>
        <dbReference type="ChEBI" id="CHEBI:29985"/>
        <dbReference type="ChEBI" id="CHEBI:30616"/>
        <dbReference type="ChEBI" id="CHEBI:43474"/>
        <dbReference type="ChEBI" id="CHEBI:58359"/>
        <dbReference type="ChEBI" id="CHEBI:78520"/>
        <dbReference type="ChEBI" id="CHEBI:78521"/>
        <dbReference type="ChEBI" id="CHEBI:456216"/>
    </reaction>
</comment>
<evidence type="ECO:0000259" key="11">
    <source>
        <dbReference type="Pfam" id="PF02225"/>
    </source>
</evidence>
<keyword evidence="2" id="KW-0812">Transmembrane</keyword>
<dbReference type="AlphaFoldDB" id="A0A9E7FGI4"/>
<evidence type="ECO:0000259" key="12">
    <source>
        <dbReference type="Pfam" id="PF04253"/>
    </source>
</evidence>
<comment type="similarity">
    <text evidence="9">Belongs to the GatC family.</text>
</comment>
<dbReference type="Pfam" id="PF04389">
    <property type="entry name" value="Peptidase_M28"/>
    <property type="match status" value="1"/>
</dbReference>
<evidence type="ECO:0000256" key="10">
    <source>
        <dbReference type="SAM" id="MobiDB-lite"/>
    </source>
</evidence>
<comment type="function">
    <text evidence="9">Allows the formation of correctly charged Gln-tRNA(Gln) through the transamidation of misacylated Glu-tRNA(Gln) in chloroplasts and mitochondria. The reaction takes place in the presence of glutamine and ATP through an activated gamma-phospho-Glu-tRNA(Gln).</text>
</comment>
<feature type="domain" description="Peptidase M28" evidence="13">
    <location>
        <begin position="343"/>
        <end position="531"/>
    </location>
</feature>
<proteinExistence type="inferred from homology"/>
<dbReference type="GO" id="GO:0009507">
    <property type="term" value="C:chloroplast"/>
    <property type="evidence" value="ECO:0007669"/>
    <property type="project" value="UniProtKB-SubCell"/>
</dbReference>
<sequence>MRPPLPPKHPHAHRAALSFLSLVILFFFLLYLSLTPSRNKPSPLPSPPPSSRNAPADSLSDPHRLFLSLSPGANASIAAHLRTLTLRPHLAGTPSAAHAASYVLAHLRSAGLRTLVADYYPLLSYPASASLALLRPDGALLRPLPLAEPADPEAAAVPPYHAYSPSGAAMAPGVFVNYGREEDYRALDRLGVDVKGCVVIVRRGGGYRGAVVVRAAARGAVAVLMFKAADRGGVERGTVLLGGVGDPLTPGWAAPSAAAAADDGGGERLDADEEEAKRRFPKIPSMPVAEAVAMEILGTLGGPQMPRAWRGTLPLADESGVGPGPTLVNLTYQEDKKLAKIQNVFGVIRGSEEPDRYVILGNHRDAWTFGAVDPNSGTAALLDVARRYGSLLRSGWRPRRTIILCSWDAEEFGMIGSTEWVEQNLGKLTLMAVTYLNVDCAVQGDGFFAGATPQLDKLLVQVTKQIQDPDLEGRTVYDSWVANNEGISKIERLARADSDFSAFLHHVGIPSVDLYYGEAFAGYHTAFDSYKWMIEHGDPSFHRHVASLRLADDPILPFDYLSYSTQLHEYATTLITLLDGGRSVYPLNASVDELTAAIREALEEGKKLQEVETSEEFAALRIRAFNDRLMLAERGFLEAEGLSGKQWFKHMVYSPPKDSESKMPFFPGIADAISRAGKHAGKGTQPGQPCPVKDYVGARVTDEVRPRRNHGMSVASALGRGAAFLRHLSTGSRSGSTLILLRAGRTKPRQYSSSPARCAAPEPPDVSRLADTARISLTPEEVERFAPKIRQVVDWYARSPSDRIAFGFDVMLEMFGQLQAVDLESIEPSLRADTDASASQREDAPETFENREAIVAAVPSYDDPYIKVPKVLNKE</sequence>
<dbReference type="GO" id="GO:0012505">
    <property type="term" value="C:endomembrane system"/>
    <property type="evidence" value="ECO:0007669"/>
    <property type="project" value="UniProtKB-SubCell"/>
</dbReference>
<reference evidence="14" key="1">
    <citation type="submission" date="2022-05" db="EMBL/GenBank/DDBJ databases">
        <title>The Musa troglodytarum L. genome provides insights into the mechanism of non-climacteric behaviour and enrichment of carotenoids.</title>
        <authorList>
            <person name="Wang J."/>
        </authorList>
    </citation>
    <scope>NUCLEOTIDE SEQUENCE</scope>
    <source>
        <tissue evidence="14">Leaf</tissue>
    </source>
</reference>
<comment type="subcellular location">
    <subcellularLocation>
        <location evidence="8">Endomembrane system</location>
        <topology evidence="8">Single-pass type II membrane protein</topology>
    </subcellularLocation>
    <subcellularLocation>
        <location evidence="9">Mitochondrion</location>
    </subcellularLocation>
    <subcellularLocation>
        <location evidence="9">Plastid</location>
        <location evidence="9">Chloroplast</location>
    </subcellularLocation>
</comment>
<dbReference type="SUPFAM" id="SSF47672">
    <property type="entry name" value="Transferrin receptor-like dimerisation domain"/>
    <property type="match status" value="1"/>
</dbReference>
<dbReference type="CDD" id="cd08022">
    <property type="entry name" value="M28_PSMA_like"/>
    <property type="match status" value="1"/>
</dbReference>
<evidence type="ECO:0000313" key="14">
    <source>
        <dbReference type="EMBL" id="URD95499.1"/>
    </source>
</evidence>
<dbReference type="SUPFAM" id="SSF53187">
    <property type="entry name" value="Zn-dependent exopeptidases"/>
    <property type="match status" value="1"/>
</dbReference>
<evidence type="ECO:0000256" key="8">
    <source>
        <dbReference type="ARBA" id="ARBA00060399"/>
    </source>
</evidence>
<dbReference type="GO" id="GO:0005739">
    <property type="term" value="C:mitochondrion"/>
    <property type="evidence" value="ECO:0007669"/>
    <property type="project" value="UniProtKB-SubCell"/>
</dbReference>
<name>A0A9E7FGI4_9LILI</name>
<feature type="region of interest" description="Disordered" evidence="10">
    <location>
        <begin position="40"/>
        <end position="59"/>
    </location>
</feature>
<evidence type="ECO:0000256" key="5">
    <source>
        <dbReference type="ARBA" id="ARBA00023136"/>
    </source>
</evidence>
<feature type="domain" description="Transferrin receptor-like dimerisation" evidence="12">
    <location>
        <begin position="585"/>
        <end position="675"/>
    </location>
</feature>
<dbReference type="EMBL" id="CP097506">
    <property type="protein sequence ID" value="URD95499.1"/>
    <property type="molecule type" value="Genomic_DNA"/>
</dbReference>
<evidence type="ECO:0000256" key="3">
    <source>
        <dbReference type="ARBA" id="ARBA00022968"/>
    </source>
</evidence>
<dbReference type="EC" id="6.3.5.-" evidence="9"/>
<dbReference type="GO" id="GO:0005524">
    <property type="term" value="F:ATP binding"/>
    <property type="evidence" value="ECO:0007669"/>
    <property type="project" value="UniProtKB-KW"/>
</dbReference>
<dbReference type="Pfam" id="PF02225">
    <property type="entry name" value="PA"/>
    <property type="match status" value="1"/>
</dbReference>
<dbReference type="SUPFAM" id="SSF52025">
    <property type="entry name" value="PA domain"/>
    <property type="match status" value="1"/>
</dbReference>
<dbReference type="Pfam" id="PF02686">
    <property type="entry name" value="GatC"/>
    <property type="match status" value="1"/>
</dbReference>
<dbReference type="Gene3D" id="1.20.930.40">
    <property type="entry name" value="Transferrin receptor-like, dimerisation domain"/>
    <property type="match status" value="1"/>
</dbReference>
<organism evidence="14 15">
    <name type="scientific">Musa troglodytarum</name>
    <name type="common">fe'i banana</name>
    <dbReference type="NCBI Taxonomy" id="320322"/>
    <lineage>
        <taxon>Eukaryota</taxon>
        <taxon>Viridiplantae</taxon>
        <taxon>Streptophyta</taxon>
        <taxon>Embryophyta</taxon>
        <taxon>Tracheophyta</taxon>
        <taxon>Spermatophyta</taxon>
        <taxon>Magnoliopsida</taxon>
        <taxon>Liliopsida</taxon>
        <taxon>Zingiberales</taxon>
        <taxon>Musaceae</taxon>
        <taxon>Musa</taxon>
    </lineage>
</organism>
<dbReference type="GO" id="GO:0004181">
    <property type="term" value="F:metallocarboxypeptidase activity"/>
    <property type="evidence" value="ECO:0007669"/>
    <property type="project" value="UniProtKB-EC"/>
</dbReference>
<accession>A0A9E7FGI4</accession>
<keyword evidence="9" id="KW-0547">Nucleotide-binding</keyword>
<dbReference type="SUPFAM" id="SSF141000">
    <property type="entry name" value="Glu-tRNAGln amidotransferase C subunit"/>
    <property type="match status" value="1"/>
</dbReference>
<keyword evidence="6" id="KW-0325">Glycoprotein</keyword>
<dbReference type="PANTHER" id="PTHR10404:SF75">
    <property type="entry name" value="GLUTAMATE CARBOXYPEPTIDASE AMP1-RELATED"/>
    <property type="match status" value="1"/>
</dbReference>
<dbReference type="GO" id="GO:0030956">
    <property type="term" value="C:glutamyl-tRNA(Gln) amidotransferase complex"/>
    <property type="evidence" value="ECO:0007669"/>
    <property type="project" value="UniProtKB-UniRule"/>
</dbReference>
<evidence type="ECO:0000256" key="7">
    <source>
        <dbReference type="ARBA" id="ARBA00052003"/>
    </source>
</evidence>
<comment type="similarity">
    <text evidence="1">Belongs to the peptidase M28 family. M28B subfamily.</text>
</comment>
<evidence type="ECO:0000256" key="6">
    <source>
        <dbReference type="ARBA" id="ARBA00023180"/>
    </source>
</evidence>
<dbReference type="HAMAP" id="MF_00122">
    <property type="entry name" value="GatC"/>
    <property type="match status" value="1"/>
</dbReference>
<dbReference type="InterPro" id="IPR039373">
    <property type="entry name" value="Peptidase_M28B"/>
</dbReference>
<evidence type="ECO:0000256" key="1">
    <source>
        <dbReference type="ARBA" id="ARBA00005634"/>
    </source>
</evidence>
<comment type="catalytic activity">
    <reaction evidence="7">
        <text>Release of an unsubstituted, C-terminal glutamyl residue, typically from Ac-Asp-Glu or folylpoly-gamma-glutamates.</text>
        <dbReference type="EC" id="3.4.17.21"/>
    </reaction>
</comment>
<dbReference type="OrthoDB" id="5841748at2759"/>
<feature type="domain" description="PA" evidence="11">
    <location>
        <begin position="173"/>
        <end position="235"/>
    </location>
</feature>
<comment type="subunit">
    <text evidence="9">Subunit of the heterotrimeric GatCAB amidotransferase (AdT) complex, composed of A, B and C subunits.</text>
</comment>
<dbReference type="Pfam" id="PF04253">
    <property type="entry name" value="TFR_dimer"/>
    <property type="match status" value="1"/>
</dbReference>
<keyword evidence="15" id="KW-1185">Reference proteome</keyword>
<dbReference type="GO" id="GO:0070681">
    <property type="term" value="P:glutaminyl-tRNAGln biosynthesis via transamidation"/>
    <property type="evidence" value="ECO:0007669"/>
    <property type="project" value="UniProtKB-UniRule"/>
</dbReference>
<keyword evidence="9" id="KW-0150">Chloroplast</keyword>
<keyword evidence="9" id="KW-0496">Mitochondrion</keyword>
<evidence type="ECO:0000256" key="4">
    <source>
        <dbReference type="ARBA" id="ARBA00022989"/>
    </source>
</evidence>
<dbReference type="GO" id="GO:0050567">
    <property type="term" value="F:glutaminyl-tRNA synthase (glutamine-hydrolyzing) activity"/>
    <property type="evidence" value="ECO:0007669"/>
    <property type="project" value="UniProtKB-UniRule"/>
</dbReference>
<keyword evidence="14" id="KW-0675">Receptor</keyword>
<gene>
    <name evidence="9" type="primary">GATC</name>
    <name evidence="14" type="ORF">MUK42_30919</name>
</gene>
<keyword evidence="9" id="KW-0648">Protein biosynthesis</keyword>
<protein>
    <recommendedName>
        <fullName evidence="9">Glutamyl-tRNA(Gln) amidotransferase subunit C, chloroplastic/mitochondrial</fullName>
        <shortName evidence="9">Glu-AdT subunit C</shortName>
        <ecNumber evidence="9">6.3.5.-</ecNumber>
    </recommendedName>
</protein>
<dbReference type="InterPro" id="IPR007484">
    <property type="entry name" value="Peptidase_M28"/>
</dbReference>
<keyword evidence="4" id="KW-1133">Transmembrane helix</keyword>
<evidence type="ECO:0000259" key="13">
    <source>
        <dbReference type="Pfam" id="PF04389"/>
    </source>
</evidence>
<dbReference type="InterPro" id="IPR046450">
    <property type="entry name" value="PA_dom_sf"/>
</dbReference>
<dbReference type="Gene3D" id="3.40.630.10">
    <property type="entry name" value="Zn peptidases"/>
    <property type="match status" value="1"/>
</dbReference>
<dbReference type="GO" id="GO:0032543">
    <property type="term" value="P:mitochondrial translation"/>
    <property type="evidence" value="ECO:0007669"/>
    <property type="project" value="UniProtKB-UniRule"/>
</dbReference>
<keyword evidence="3" id="KW-0735">Signal-anchor</keyword>
<dbReference type="GO" id="GO:0006450">
    <property type="term" value="P:regulation of translational fidelity"/>
    <property type="evidence" value="ECO:0007669"/>
    <property type="project" value="InterPro"/>
</dbReference>
<keyword evidence="9" id="KW-0436">Ligase</keyword>
<dbReference type="PANTHER" id="PTHR10404">
    <property type="entry name" value="N-ACETYLATED-ALPHA-LINKED ACIDIC DIPEPTIDASE"/>
    <property type="match status" value="1"/>
</dbReference>
<evidence type="ECO:0000313" key="15">
    <source>
        <dbReference type="Proteomes" id="UP001055439"/>
    </source>
</evidence>
<keyword evidence="5" id="KW-0472">Membrane</keyword>
<dbReference type="InterPro" id="IPR036113">
    <property type="entry name" value="Asp/Glu-ADT_sf_sub_c"/>
</dbReference>
<dbReference type="Gene3D" id="3.50.30.30">
    <property type="match status" value="1"/>
</dbReference>
<keyword evidence="9" id="KW-0067">ATP-binding</keyword>
<dbReference type="FunFam" id="3.40.630.10:FF:000164">
    <property type="entry name" value="Os01g0740650 protein"/>
    <property type="match status" value="1"/>
</dbReference>
<dbReference type="Proteomes" id="UP001055439">
    <property type="component" value="Chromosome 4"/>
</dbReference>